<sequence length="1252" mass="138736">MHLSNQKTLKSSLLLVLCVTIGLCIALAFGAKEYISQQATAQYASDLANELSSRQNTLQRKLNDWQRQISFLYSTPPIQGIVRADENAGVDPFDGTTSQLWIDRLNTIFKGYIENNSDIFQIRYIGVKNKGMEIVRVDRAGGSAEIVPPNKLQNKSKSDYYQAGTKLLPNEIYKSDINLNREYGKVSFPYTKTIRFLYPVHDDKGQLFGLLVINYYADALLDLFSANLSPDMQAYILNNQGEFLLGPDSSMEMATDLGHQHTWDRYFSESVANLYPANALYSESELLQDKIMFTQKSIELGRLEEHRWIRLVLLTPLSVIEQSIANQSLPLYAVLAVLFILISGFLFVAHIFLNKKFTLLDTQSEFEAIVKNSYDAVIGVDRNGIVKSWNHAAETIFGFTASYSQGKNLFELVFSHDSAQPMKRKLIDIFAGGVVDSFDAVANKRNGDKLDVSITLSPIVNKDNAISGVAGIMRDVTEQKKTASKLLEVNESLEQTVLDRTSELRLAKDKAIAANKAKGDFVANISHEIRTPMNAILGLAYLLKKQELSPQSLDMVKRIHDAGKSLLGIINDILDFSKIEANRLEIENVPFRLTEVIDNVASIMSTAVGSKPVEVVISALPPEAEFLKGDPLRLRQILINLASNAIKFTDEGEVVLKVESVGELTNQGKTKLRFSVTDTGIGIPPEKQKHIFSEFSQADSSTTRTYGGTGLGLTISKKLTSLMGGELQLTSEFGKGSEFYFELPFEVNNKEGNSLPNMVYQRLLIVEQHPTTRELLCDIASSIGWQVNSAGCGQDALKLINEKGVDHYDAVLIDYQLPESGGIPVARAIKGLSEEVNLTVILIISPHLVDSVDEESNRVIDVVLAKPVTSSSLYNAVLSANKRLVEKTSNARQIASFKRLQNRSILVVDDSEINREVAQTILEDEGASITTAQNGQEAVDMLVQSPEAFDLVLMDIQMPVLDGYQATAKIRSIPTLADLPVIALSAGAFKVHQQNAKNAGMSSFVSKPFDVEQLIEEVLKWTPKQENSAKVDVVDTKLEQGHADNNPVNQGDSYSSVVLNITQGLKVWKKEDNYLKQLQSFVSNHADAAQRLEEHISKHQWESARSLLHKLRGVAGALCMNELMEVSGQAELEIELSESISDKALDSINRSLARSIEEADAYITSLQPEISDVKSSADTRYDNDEQRATLGELLTALDSDDLSEIEQVLSVAMDRLPQEVIAQVTVEVEQFQFRRAEDVVKQYLDSGYKHAV</sequence>
<dbReference type="InterPro" id="IPR029151">
    <property type="entry name" value="Sensor-like_sf"/>
</dbReference>
<evidence type="ECO:0000259" key="23">
    <source>
        <dbReference type="PROSITE" id="PS50112"/>
    </source>
</evidence>
<feature type="modified residue" description="4-aspartylphosphate" evidence="19">
    <location>
        <position position="955"/>
    </location>
</feature>
<dbReference type="Gene3D" id="3.30.565.10">
    <property type="entry name" value="Histidine kinase-like ATPase, C-terminal domain"/>
    <property type="match status" value="1"/>
</dbReference>
<dbReference type="InterPro" id="IPR011006">
    <property type="entry name" value="CheY-like_superfamily"/>
</dbReference>
<evidence type="ECO:0000256" key="4">
    <source>
        <dbReference type="ARBA" id="ARBA00012438"/>
    </source>
</evidence>
<dbReference type="InterPro" id="IPR003661">
    <property type="entry name" value="HisK_dim/P_dom"/>
</dbReference>
<feature type="modified residue" description="4-aspartylphosphate" evidence="19">
    <location>
        <position position="814"/>
    </location>
</feature>
<dbReference type="PRINTS" id="PR00344">
    <property type="entry name" value="BCTRLSENSOR"/>
</dbReference>
<keyword evidence="27" id="KW-1185">Reference proteome</keyword>
<dbReference type="PATRIC" id="fig|579748.3.peg.1727"/>
<evidence type="ECO:0000256" key="11">
    <source>
        <dbReference type="ARBA" id="ARBA00022801"/>
    </source>
</evidence>
<dbReference type="Pfam" id="PF21623">
    <property type="entry name" value="HK_sensor_dom_bact"/>
    <property type="match status" value="1"/>
</dbReference>
<evidence type="ECO:0000256" key="3">
    <source>
        <dbReference type="ARBA" id="ARBA00004651"/>
    </source>
</evidence>
<dbReference type="PROSITE" id="PS50109">
    <property type="entry name" value="HIS_KIN"/>
    <property type="match status" value="1"/>
</dbReference>
<feature type="domain" description="PAC" evidence="24">
    <location>
        <begin position="436"/>
        <end position="488"/>
    </location>
</feature>
<evidence type="ECO:0000256" key="15">
    <source>
        <dbReference type="ARBA" id="ARBA00023136"/>
    </source>
</evidence>
<evidence type="ECO:0000256" key="14">
    <source>
        <dbReference type="ARBA" id="ARBA00023012"/>
    </source>
</evidence>
<keyword evidence="8 20" id="KW-0812">Transmembrane</keyword>
<dbReference type="CDD" id="cd17546">
    <property type="entry name" value="REC_hyHK_CKI1_RcsC-like"/>
    <property type="match status" value="2"/>
</dbReference>
<evidence type="ECO:0000256" key="18">
    <source>
        <dbReference type="PROSITE-ProRule" id="PRU00110"/>
    </source>
</evidence>
<name>A0A0F4NN52_9VIBR</name>
<keyword evidence="11" id="KW-0378">Hydrolase</keyword>
<dbReference type="InterPro" id="IPR000014">
    <property type="entry name" value="PAS"/>
</dbReference>
<dbReference type="SUPFAM" id="SSF55874">
    <property type="entry name" value="ATPase domain of HSP90 chaperone/DNA topoisomerase II/histidine kinase"/>
    <property type="match status" value="1"/>
</dbReference>
<dbReference type="AlphaFoldDB" id="A0A0F4NN52"/>
<feature type="domain" description="Response regulatory" evidence="22">
    <location>
        <begin position="904"/>
        <end position="1022"/>
    </location>
</feature>
<keyword evidence="5" id="KW-1003">Cell membrane</keyword>
<dbReference type="GO" id="GO:0005886">
    <property type="term" value="C:plasma membrane"/>
    <property type="evidence" value="ECO:0007669"/>
    <property type="project" value="UniProtKB-SubCell"/>
</dbReference>
<feature type="domain" description="HPt" evidence="25">
    <location>
        <begin position="1070"/>
        <end position="1162"/>
    </location>
</feature>
<dbReference type="PANTHER" id="PTHR45339:SF1">
    <property type="entry name" value="HYBRID SIGNAL TRANSDUCTION HISTIDINE KINASE J"/>
    <property type="match status" value="1"/>
</dbReference>
<gene>
    <name evidence="26" type="ORF">TW81_08390</name>
</gene>
<dbReference type="SUPFAM" id="SSF103190">
    <property type="entry name" value="Sensory domain-like"/>
    <property type="match status" value="1"/>
</dbReference>
<dbReference type="Gene3D" id="1.20.120.160">
    <property type="entry name" value="HPT domain"/>
    <property type="match status" value="1"/>
</dbReference>
<dbReference type="Pfam" id="PF02518">
    <property type="entry name" value="HATPase_c"/>
    <property type="match status" value="1"/>
</dbReference>
<accession>A0A0F4NN52</accession>
<keyword evidence="14" id="KW-0902">Two-component regulatory system</keyword>
<feature type="domain" description="Histidine kinase" evidence="21">
    <location>
        <begin position="524"/>
        <end position="747"/>
    </location>
</feature>
<dbReference type="InterPro" id="IPR036641">
    <property type="entry name" value="HPT_dom_sf"/>
</dbReference>
<dbReference type="CDD" id="cd16922">
    <property type="entry name" value="HATPase_EvgS-ArcB-TorS-like"/>
    <property type="match status" value="1"/>
</dbReference>
<feature type="modified residue" description="Phosphohistidine" evidence="18">
    <location>
        <position position="1109"/>
    </location>
</feature>
<evidence type="ECO:0000259" key="22">
    <source>
        <dbReference type="PROSITE" id="PS50110"/>
    </source>
</evidence>
<evidence type="ECO:0000256" key="7">
    <source>
        <dbReference type="ARBA" id="ARBA00022679"/>
    </source>
</evidence>
<dbReference type="CDD" id="cd00130">
    <property type="entry name" value="PAS"/>
    <property type="match status" value="1"/>
</dbReference>
<dbReference type="SMART" id="SM00091">
    <property type="entry name" value="PAS"/>
    <property type="match status" value="1"/>
</dbReference>
<keyword evidence="15 20" id="KW-0472">Membrane</keyword>
<comment type="catalytic activity">
    <reaction evidence="1">
        <text>ATP + protein L-histidine = ADP + protein N-phospho-L-histidine.</text>
        <dbReference type="EC" id="2.7.13.3"/>
    </reaction>
</comment>
<keyword evidence="6 19" id="KW-0597">Phosphoprotein</keyword>
<dbReference type="Pfam" id="PF00072">
    <property type="entry name" value="Response_reg"/>
    <property type="match status" value="2"/>
</dbReference>
<proteinExistence type="predicted"/>
<evidence type="ECO:0000313" key="27">
    <source>
        <dbReference type="Proteomes" id="UP000033673"/>
    </source>
</evidence>
<dbReference type="PROSITE" id="PS50894">
    <property type="entry name" value="HPT"/>
    <property type="match status" value="1"/>
</dbReference>
<dbReference type="Pfam" id="PF00512">
    <property type="entry name" value="HisKA"/>
    <property type="match status" value="1"/>
</dbReference>
<dbReference type="Gene3D" id="3.40.50.2300">
    <property type="match status" value="2"/>
</dbReference>
<evidence type="ECO:0000256" key="20">
    <source>
        <dbReference type="SAM" id="Phobius"/>
    </source>
</evidence>
<evidence type="ECO:0000256" key="13">
    <source>
        <dbReference type="ARBA" id="ARBA00022989"/>
    </source>
</evidence>
<dbReference type="GO" id="GO:0006355">
    <property type="term" value="P:regulation of DNA-templated transcription"/>
    <property type="evidence" value="ECO:0007669"/>
    <property type="project" value="InterPro"/>
</dbReference>
<dbReference type="SUPFAM" id="SSF55785">
    <property type="entry name" value="PYP-like sensor domain (PAS domain)"/>
    <property type="match status" value="1"/>
</dbReference>
<dbReference type="OrthoDB" id="9810730at2"/>
<dbReference type="EC" id="2.7.13.3" evidence="4"/>
<dbReference type="CDD" id="cd00082">
    <property type="entry name" value="HisKA"/>
    <property type="match status" value="1"/>
</dbReference>
<evidence type="ECO:0000259" key="24">
    <source>
        <dbReference type="PROSITE" id="PS50113"/>
    </source>
</evidence>
<dbReference type="RefSeq" id="WP_045955262.1">
    <property type="nucleotide sequence ID" value="NZ_JXXV01000015.1"/>
</dbReference>
<comment type="subunit">
    <text evidence="16">At low DSF concentrations, interacts with RpfF.</text>
</comment>
<evidence type="ECO:0000259" key="21">
    <source>
        <dbReference type="PROSITE" id="PS50109"/>
    </source>
</evidence>
<dbReference type="Proteomes" id="UP000033673">
    <property type="component" value="Unassembled WGS sequence"/>
</dbReference>
<evidence type="ECO:0000256" key="16">
    <source>
        <dbReference type="ARBA" id="ARBA00064003"/>
    </source>
</evidence>
<feature type="domain" description="Response regulatory" evidence="22">
    <location>
        <begin position="762"/>
        <end position="881"/>
    </location>
</feature>
<dbReference type="InterPro" id="IPR013767">
    <property type="entry name" value="PAS_fold"/>
</dbReference>
<dbReference type="STRING" id="579748.TW81_08390"/>
<dbReference type="SUPFAM" id="SSF47226">
    <property type="entry name" value="Histidine-containing phosphotransfer domain, HPT domain"/>
    <property type="match status" value="1"/>
</dbReference>
<dbReference type="SMART" id="SM00388">
    <property type="entry name" value="HisKA"/>
    <property type="match status" value="1"/>
</dbReference>
<dbReference type="Pfam" id="PF00989">
    <property type="entry name" value="PAS"/>
    <property type="match status" value="1"/>
</dbReference>
<dbReference type="NCBIfam" id="TIGR00229">
    <property type="entry name" value="sensory_box"/>
    <property type="match status" value="1"/>
</dbReference>
<dbReference type="PROSITE" id="PS50110">
    <property type="entry name" value="RESPONSE_REGULATORY"/>
    <property type="match status" value="2"/>
</dbReference>
<feature type="domain" description="PAS" evidence="23">
    <location>
        <begin position="362"/>
        <end position="433"/>
    </location>
</feature>
<reference evidence="26 27" key="1">
    <citation type="journal article" date="2015" name="BMC Genomics">
        <title>Genome mining reveals unlocked bioactive potential of marine Gram-negative bacteria.</title>
        <authorList>
            <person name="Machado H."/>
            <person name="Sonnenschein E.C."/>
            <person name="Melchiorsen J."/>
            <person name="Gram L."/>
        </authorList>
    </citation>
    <scope>NUCLEOTIDE SEQUENCE [LARGE SCALE GENOMIC DNA]</scope>
    <source>
        <strain evidence="26 27">S2757</strain>
    </source>
</reference>
<dbReference type="GO" id="GO:0005524">
    <property type="term" value="F:ATP binding"/>
    <property type="evidence" value="ECO:0007669"/>
    <property type="project" value="UniProtKB-KW"/>
</dbReference>
<dbReference type="Gene3D" id="3.30.450.20">
    <property type="entry name" value="PAS domain"/>
    <property type="match status" value="2"/>
</dbReference>
<dbReference type="InterPro" id="IPR036097">
    <property type="entry name" value="HisK_dim/P_sf"/>
</dbReference>
<dbReference type="SUPFAM" id="SSF52172">
    <property type="entry name" value="CheY-like"/>
    <property type="match status" value="2"/>
</dbReference>
<evidence type="ECO:0000256" key="10">
    <source>
        <dbReference type="ARBA" id="ARBA00022777"/>
    </source>
</evidence>
<dbReference type="PROSITE" id="PS50113">
    <property type="entry name" value="PAC"/>
    <property type="match status" value="1"/>
</dbReference>
<evidence type="ECO:0000256" key="17">
    <source>
        <dbReference type="ARBA" id="ARBA00068150"/>
    </source>
</evidence>
<evidence type="ECO:0000313" key="26">
    <source>
        <dbReference type="EMBL" id="KJY83506.1"/>
    </source>
</evidence>
<dbReference type="SUPFAM" id="SSF47384">
    <property type="entry name" value="Homodimeric domain of signal transducing histidine kinase"/>
    <property type="match status" value="1"/>
</dbReference>
<comment type="subcellular location">
    <subcellularLocation>
        <location evidence="2">Cell inner membrane</location>
    </subcellularLocation>
    <subcellularLocation>
        <location evidence="3">Cell membrane</location>
        <topology evidence="3">Multi-pass membrane protein</topology>
    </subcellularLocation>
</comment>
<keyword evidence="12" id="KW-0067">ATP-binding</keyword>
<evidence type="ECO:0000256" key="1">
    <source>
        <dbReference type="ARBA" id="ARBA00000085"/>
    </source>
</evidence>
<keyword evidence="13 20" id="KW-1133">Transmembrane helix</keyword>
<dbReference type="PANTHER" id="PTHR45339">
    <property type="entry name" value="HYBRID SIGNAL TRANSDUCTION HISTIDINE KINASE J"/>
    <property type="match status" value="1"/>
</dbReference>
<feature type="transmembrane region" description="Helical" evidence="20">
    <location>
        <begin position="329"/>
        <end position="353"/>
    </location>
</feature>
<evidence type="ECO:0000259" key="25">
    <source>
        <dbReference type="PROSITE" id="PS50894"/>
    </source>
</evidence>
<evidence type="ECO:0000256" key="9">
    <source>
        <dbReference type="ARBA" id="ARBA00022741"/>
    </source>
</evidence>
<dbReference type="InterPro" id="IPR048760">
    <property type="entry name" value="VP0354-like_sensor_dom"/>
</dbReference>
<dbReference type="SMART" id="SM00448">
    <property type="entry name" value="REC"/>
    <property type="match status" value="2"/>
</dbReference>
<dbReference type="InterPro" id="IPR005467">
    <property type="entry name" value="His_kinase_dom"/>
</dbReference>
<dbReference type="InterPro" id="IPR000700">
    <property type="entry name" value="PAS-assoc_C"/>
</dbReference>
<evidence type="ECO:0000256" key="8">
    <source>
        <dbReference type="ARBA" id="ARBA00022692"/>
    </source>
</evidence>
<dbReference type="InterPro" id="IPR001789">
    <property type="entry name" value="Sig_transdc_resp-reg_receiver"/>
</dbReference>
<comment type="caution">
    <text evidence="26">The sequence shown here is derived from an EMBL/GenBank/DDBJ whole genome shotgun (WGS) entry which is preliminary data.</text>
</comment>
<protein>
    <recommendedName>
        <fullName evidence="17">Sensory/regulatory protein RpfC</fullName>
        <ecNumber evidence="4">2.7.13.3</ecNumber>
    </recommendedName>
</protein>
<evidence type="ECO:0000256" key="12">
    <source>
        <dbReference type="ARBA" id="ARBA00022840"/>
    </source>
</evidence>
<dbReference type="InterPro" id="IPR004358">
    <property type="entry name" value="Sig_transdc_His_kin-like_C"/>
</dbReference>
<dbReference type="InterPro" id="IPR036890">
    <property type="entry name" value="HATPase_C_sf"/>
</dbReference>
<dbReference type="EMBL" id="JXXV01000015">
    <property type="protein sequence ID" value="KJY83506.1"/>
    <property type="molecule type" value="Genomic_DNA"/>
</dbReference>
<keyword evidence="9" id="KW-0547">Nucleotide-binding</keyword>
<dbReference type="InterPro" id="IPR035965">
    <property type="entry name" value="PAS-like_dom_sf"/>
</dbReference>
<evidence type="ECO:0000256" key="5">
    <source>
        <dbReference type="ARBA" id="ARBA00022475"/>
    </source>
</evidence>
<dbReference type="FunFam" id="1.10.287.130:FF:000002">
    <property type="entry name" value="Two-component osmosensing histidine kinase"/>
    <property type="match status" value="1"/>
</dbReference>
<dbReference type="InterPro" id="IPR003594">
    <property type="entry name" value="HATPase_dom"/>
</dbReference>
<evidence type="ECO:0000256" key="2">
    <source>
        <dbReference type="ARBA" id="ARBA00004533"/>
    </source>
</evidence>
<dbReference type="Gene3D" id="1.10.287.130">
    <property type="match status" value="1"/>
</dbReference>
<keyword evidence="10" id="KW-0418">Kinase</keyword>
<organism evidence="26 27">
    <name type="scientific">Vibrio galatheae</name>
    <dbReference type="NCBI Taxonomy" id="579748"/>
    <lineage>
        <taxon>Bacteria</taxon>
        <taxon>Pseudomonadati</taxon>
        <taxon>Pseudomonadota</taxon>
        <taxon>Gammaproteobacteria</taxon>
        <taxon>Vibrionales</taxon>
        <taxon>Vibrionaceae</taxon>
        <taxon>Vibrio</taxon>
    </lineage>
</organism>
<evidence type="ECO:0000256" key="19">
    <source>
        <dbReference type="PROSITE-ProRule" id="PRU00169"/>
    </source>
</evidence>
<dbReference type="PROSITE" id="PS50112">
    <property type="entry name" value="PAS"/>
    <property type="match status" value="1"/>
</dbReference>
<dbReference type="GO" id="GO:0016787">
    <property type="term" value="F:hydrolase activity"/>
    <property type="evidence" value="ECO:0007669"/>
    <property type="project" value="UniProtKB-KW"/>
</dbReference>
<evidence type="ECO:0000256" key="6">
    <source>
        <dbReference type="ARBA" id="ARBA00022553"/>
    </source>
</evidence>
<keyword evidence="7" id="KW-0808">Transferase</keyword>
<dbReference type="FunFam" id="3.30.565.10:FF:000010">
    <property type="entry name" value="Sensor histidine kinase RcsC"/>
    <property type="match status" value="1"/>
</dbReference>
<dbReference type="InterPro" id="IPR008207">
    <property type="entry name" value="Sig_transdc_His_kin_Hpt_dom"/>
</dbReference>
<dbReference type="SMART" id="SM00387">
    <property type="entry name" value="HATPase_c"/>
    <property type="match status" value="1"/>
</dbReference>
<dbReference type="GO" id="GO:0000155">
    <property type="term" value="F:phosphorelay sensor kinase activity"/>
    <property type="evidence" value="ECO:0007669"/>
    <property type="project" value="InterPro"/>
</dbReference>